<name>A0A4C1UPG0_EUMVA</name>
<evidence type="ECO:0000313" key="1">
    <source>
        <dbReference type="EMBL" id="GBP27724.1"/>
    </source>
</evidence>
<gene>
    <name evidence="1" type="ORF">EVAR_82772_1</name>
</gene>
<comment type="caution">
    <text evidence="1">The sequence shown here is derived from an EMBL/GenBank/DDBJ whole genome shotgun (WGS) entry which is preliminary data.</text>
</comment>
<accession>A0A4C1UPG0</accession>
<dbReference type="AlphaFoldDB" id="A0A4C1UPG0"/>
<dbReference type="EMBL" id="BGZK01000198">
    <property type="protein sequence ID" value="GBP27724.1"/>
    <property type="molecule type" value="Genomic_DNA"/>
</dbReference>
<keyword evidence="2" id="KW-1185">Reference proteome</keyword>
<dbReference type="Proteomes" id="UP000299102">
    <property type="component" value="Unassembled WGS sequence"/>
</dbReference>
<proteinExistence type="predicted"/>
<reference evidence="1 2" key="1">
    <citation type="journal article" date="2019" name="Commun. Biol.">
        <title>The bagworm genome reveals a unique fibroin gene that provides high tensile strength.</title>
        <authorList>
            <person name="Kono N."/>
            <person name="Nakamura H."/>
            <person name="Ohtoshi R."/>
            <person name="Tomita M."/>
            <person name="Numata K."/>
            <person name="Arakawa K."/>
        </authorList>
    </citation>
    <scope>NUCLEOTIDE SEQUENCE [LARGE SCALE GENOMIC DNA]</scope>
</reference>
<organism evidence="1 2">
    <name type="scientific">Eumeta variegata</name>
    <name type="common">Bagworm moth</name>
    <name type="synonym">Eumeta japonica</name>
    <dbReference type="NCBI Taxonomy" id="151549"/>
    <lineage>
        <taxon>Eukaryota</taxon>
        <taxon>Metazoa</taxon>
        <taxon>Ecdysozoa</taxon>
        <taxon>Arthropoda</taxon>
        <taxon>Hexapoda</taxon>
        <taxon>Insecta</taxon>
        <taxon>Pterygota</taxon>
        <taxon>Neoptera</taxon>
        <taxon>Endopterygota</taxon>
        <taxon>Lepidoptera</taxon>
        <taxon>Glossata</taxon>
        <taxon>Ditrysia</taxon>
        <taxon>Tineoidea</taxon>
        <taxon>Psychidae</taxon>
        <taxon>Oiketicinae</taxon>
        <taxon>Eumeta</taxon>
    </lineage>
</organism>
<sequence>MVSIRSTGRQVNERTECVALQAGTKTFIIERHAKTYEPSDCRWLPPLMDTRNSQGVTDALPSSLRYLMEGKWATGTLTH</sequence>
<evidence type="ECO:0000313" key="2">
    <source>
        <dbReference type="Proteomes" id="UP000299102"/>
    </source>
</evidence>
<protein>
    <submittedName>
        <fullName evidence="1">Uncharacterized protein</fullName>
    </submittedName>
</protein>